<feature type="region of interest" description="Disordered" evidence="1">
    <location>
        <begin position="1"/>
        <end position="24"/>
    </location>
</feature>
<reference evidence="2" key="1">
    <citation type="submission" date="2016-02" db="EMBL/GenBank/DDBJ databases">
        <title>WGS assembly of Manihot esculenta.</title>
        <authorList>
            <person name="Bredeson J.V."/>
            <person name="Prochnik S.E."/>
            <person name="Lyons J.B."/>
            <person name="Schmutz J."/>
            <person name="Grimwood J."/>
            <person name="Vrebalov J."/>
            <person name="Bart R.S."/>
            <person name="Amuge T."/>
            <person name="Ferguson M.E."/>
            <person name="Green R."/>
            <person name="Putnam N."/>
            <person name="Stites J."/>
            <person name="Rounsley S."/>
            <person name="Rokhsar D.S."/>
        </authorList>
    </citation>
    <scope>NUCLEOTIDE SEQUENCE [LARGE SCALE GENOMIC DNA]</scope>
    <source>
        <tissue evidence="2">Leaf</tissue>
    </source>
</reference>
<evidence type="ECO:0000256" key="1">
    <source>
        <dbReference type="SAM" id="MobiDB-lite"/>
    </source>
</evidence>
<proteinExistence type="predicted"/>
<gene>
    <name evidence="2" type="ORF">MANES_03G170900</name>
</gene>
<dbReference type="AlphaFoldDB" id="A0A2C9WAF2"/>
<accession>A0A2C9WAF2</accession>
<sequence length="62" mass="6991">MEENKNTSASTVYQKRKKRKGISRPSNESFCLLLTAFETPRATAVDHNTTSSSSTFLPRKIK</sequence>
<name>A0A2C9WAF2_MANES</name>
<organism evidence="2">
    <name type="scientific">Manihot esculenta</name>
    <name type="common">Cassava</name>
    <name type="synonym">Jatropha manihot</name>
    <dbReference type="NCBI Taxonomy" id="3983"/>
    <lineage>
        <taxon>Eukaryota</taxon>
        <taxon>Viridiplantae</taxon>
        <taxon>Streptophyta</taxon>
        <taxon>Embryophyta</taxon>
        <taxon>Tracheophyta</taxon>
        <taxon>Spermatophyta</taxon>
        <taxon>Magnoliopsida</taxon>
        <taxon>eudicotyledons</taxon>
        <taxon>Gunneridae</taxon>
        <taxon>Pentapetalae</taxon>
        <taxon>rosids</taxon>
        <taxon>fabids</taxon>
        <taxon>Malpighiales</taxon>
        <taxon>Euphorbiaceae</taxon>
        <taxon>Crotonoideae</taxon>
        <taxon>Manihoteae</taxon>
        <taxon>Manihot</taxon>
    </lineage>
</organism>
<evidence type="ECO:0000313" key="2">
    <source>
        <dbReference type="EMBL" id="OAY55663.1"/>
    </source>
</evidence>
<protein>
    <submittedName>
        <fullName evidence="2">Uncharacterized protein</fullName>
    </submittedName>
</protein>
<feature type="compositionally biased region" description="Polar residues" evidence="1">
    <location>
        <begin position="1"/>
        <end position="13"/>
    </location>
</feature>
<dbReference type="EMBL" id="CM004389">
    <property type="protein sequence ID" value="OAY55663.1"/>
    <property type="molecule type" value="Genomic_DNA"/>
</dbReference>